<comment type="caution">
    <text evidence="2">The sequence shown here is derived from an EMBL/GenBank/DDBJ whole genome shotgun (WGS) entry which is preliminary data.</text>
</comment>
<reference evidence="2 3" key="1">
    <citation type="submission" date="2023-02" db="EMBL/GenBank/DDBJ databases">
        <title>Bacterial whole genomic sequence of Curvibacter sp. HBC61.</title>
        <authorList>
            <person name="Le V."/>
            <person name="Ko S.-R."/>
            <person name="Ahn C.-Y."/>
            <person name="Oh H.-M."/>
        </authorList>
    </citation>
    <scope>NUCLEOTIDE SEQUENCE [LARGE SCALE GENOMIC DNA]</scope>
    <source>
        <strain evidence="2 3">HBC61</strain>
    </source>
</reference>
<dbReference type="EMBL" id="JAQSIP010000012">
    <property type="protein sequence ID" value="MDD0840842.1"/>
    <property type="molecule type" value="Genomic_DNA"/>
</dbReference>
<gene>
    <name evidence="2" type="ORF">PSQ40_19865</name>
</gene>
<feature type="compositionally biased region" description="Low complexity" evidence="1">
    <location>
        <begin position="59"/>
        <end position="86"/>
    </location>
</feature>
<organism evidence="2 3">
    <name type="scientific">Curvibacter cyanobacteriorum</name>
    <dbReference type="NCBI Taxonomy" id="3026422"/>
    <lineage>
        <taxon>Bacteria</taxon>
        <taxon>Pseudomonadati</taxon>
        <taxon>Pseudomonadota</taxon>
        <taxon>Betaproteobacteria</taxon>
        <taxon>Burkholderiales</taxon>
        <taxon>Comamonadaceae</taxon>
        <taxon>Curvibacter</taxon>
    </lineage>
</organism>
<dbReference type="Proteomes" id="UP001528673">
    <property type="component" value="Unassembled WGS sequence"/>
</dbReference>
<name>A0ABT5N431_9BURK</name>
<dbReference type="InterPro" id="IPR009562">
    <property type="entry name" value="DUF1178"/>
</dbReference>
<feature type="region of interest" description="Disordered" evidence="1">
    <location>
        <begin position="56"/>
        <end position="93"/>
    </location>
</feature>
<evidence type="ECO:0000256" key="1">
    <source>
        <dbReference type="SAM" id="MobiDB-lite"/>
    </source>
</evidence>
<accession>A0ABT5N431</accession>
<proteinExistence type="predicted"/>
<keyword evidence="3" id="KW-1185">Reference proteome</keyword>
<evidence type="ECO:0000313" key="3">
    <source>
        <dbReference type="Proteomes" id="UP001528673"/>
    </source>
</evidence>
<dbReference type="PIRSF" id="PIRSF032131">
    <property type="entry name" value="UCP032131"/>
    <property type="match status" value="1"/>
</dbReference>
<dbReference type="Pfam" id="PF06676">
    <property type="entry name" value="DUF1178"/>
    <property type="match status" value="1"/>
</dbReference>
<protein>
    <submittedName>
        <fullName evidence="2">DUF1178 family protein</fullName>
    </submittedName>
</protein>
<sequence>MKVFNLQCEGGHGFEGWFGSEDDFQSQLARGLLTCPLCQDPHIRKLPSAPRLNLGAARAEPATPQPASASAPVPARRGGSSGPGAADLSPAERQRLQAAWLQVAREIVRNTEDVGSDFADEARRMHHGEAPERGIRGHATPEQTAALLEEGVPVLPLPLPAAAKETLQ</sequence>
<dbReference type="RefSeq" id="WP_273953624.1">
    <property type="nucleotide sequence ID" value="NZ_JAQSIP010000012.1"/>
</dbReference>
<evidence type="ECO:0000313" key="2">
    <source>
        <dbReference type="EMBL" id="MDD0840842.1"/>
    </source>
</evidence>